<sequence>MAQSHRKPTINDVAALAEVSIKTVSRVMNKEPNVRDVVRQRVQAAITQLGYQPSLSARSLAGERSFLIGHFYGDTGGQYTHDIQLGMLNRCRAAGYHLLIEEIAYNAPDVEERAAALVNQVRMAGVVLTPPVTDNPIVLGVLQRAGVPYVRIAPDRDIDTSPIVRIDEWKATRDLTEHLIRLGHTRIGFIKGKAQHAATRLRYAGFCEALADHGLAPMPDLIEVGEFNYASALPAATRLLERADRPTAILASNDEMAAATLAVAHGMGITVPEQLSVVGFDDMPIASMVWPQLVTIRQPVIQMAEAAADILLELIKRKDAGVWENPMPHRQLDHALIVRGSTGPAPGAPGAALRTKRSA</sequence>
<dbReference type="Proteomes" id="UP000216998">
    <property type="component" value="Unassembled WGS sequence"/>
</dbReference>
<keyword evidence="1" id="KW-0805">Transcription regulation</keyword>
<dbReference type="InterPro" id="IPR000843">
    <property type="entry name" value="HTH_LacI"/>
</dbReference>
<dbReference type="InterPro" id="IPR028082">
    <property type="entry name" value="Peripla_BP_I"/>
</dbReference>
<dbReference type="InterPro" id="IPR046335">
    <property type="entry name" value="LacI/GalR-like_sensor"/>
</dbReference>
<dbReference type="SUPFAM" id="SSF53822">
    <property type="entry name" value="Periplasmic binding protein-like I"/>
    <property type="match status" value="1"/>
</dbReference>
<evidence type="ECO:0000256" key="2">
    <source>
        <dbReference type="ARBA" id="ARBA00023125"/>
    </source>
</evidence>
<accession>A0A255YS92</accession>
<dbReference type="Pfam" id="PF13377">
    <property type="entry name" value="Peripla_BP_3"/>
    <property type="match status" value="1"/>
</dbReference>
<gene>
    <name evidence="5" type="ORF">CHU95_20435</name>
</gene>
<evidence type="ECO:0000256" key="1">
    <source>
        <dbReference type="ARBA" id="ARBA00023015"/>
    </source>
</evidence>
<dbReference type="GO" id="GO:0003700">
    <property type="term" value="F:DNA-binding transcription factor activity"/>
    <property type="evidence" value="ECO:0007669"/>
    <property type="project" value="TreeGrafter"/>
</dbReference>
<dbReference type="EMBL" id="NOXU01000032">
    <property type="protein sequence ID" value="OYQ31515.1"/>
    <property type="molecule type" value="Genomic_DNA"/>
</dbReference>
<proteinExistence type="predicted"/>
<dbReference type="AlphaFoldDB" id="A0A255YS92"/>
<name>A0A255YS92_9PROT</name>
<dbReference type="PROSITE" id="PS00356">
    <property type="entry name" value="HTH_LACI_1"/>
    <property type="match status" value="1"/>
</dbReference>
<feature type="domain" description="HTH lacI-type" evidence="4">
    <location>
        <begin position="8"/>
        <end position="62"/>
    </location>
</feature>
<evidence type="ECO:0000256" key="3">
    <source>
        <dbReference type="ARBA" id="ARBA00023163"/>
    </source>
</evidence>
<dbReference type="RefSeq" id="WP_094458197.1">
    <property type="nucleotide sequence ID" value="NZ_NOXU01000032.1"/>
</dbReference>
<keyword evidence="6" id="KW-1185">Reference proteome</keyword>
<dbReference type="SMART" id="SM00354">
    <property type="entry name" value="HTH_LACI"/>
    <property type="match status" value="1"/>
</dbReference>
<dbReference type="GO" id="GO:0000976">
    <property type="term" value="F:transcription cis-regulatory region binding"/>
    <property type="evidence" value="ECO:0007669"/>
    <property type="project" value="TreeGrafter"/>
</dbReference>
<evidence type="ECO:0000313" key="6">
    <source>
        <dbReference type="Proteomes" id="UP000216998"/>
    </source>
</evidence>
<dbReference type="OrthoDB" id="128688at2"/>
<dbReference type="Gene3D" id="1.10.260.40">
    <property type="entry name" value="lambda repressor-like DNA-binding domains"/>
    <property type="match status" value="1"/>
</dbReference>
<dbReference type="PROSITE" id="PS50932">
    <property type="entry name" value="HTH_LACI_2"/>
    <property type="match status" value="1"/>
</dbReference>
<dbReference type="PANTHER" id="PTHR30146">
    <property type="entry name" value="LACI-RELATED TRANSCRIPTIONAL REPRESSOR"/>
    <property type="match status" value="1"/>
</dbReference>
<dbReference type="PANTHER" id="PTHR30146:SF153">
    <property type="entry name" value="LACTOSE OPERON REPRESSOR"/>
    <property type="match status" value="1"/>
</dbReference>
<dbReference type="Gene3D" id="3.40.50.2300">
    <property type="match status" value="2"/>
</dbReference>
<dbReference type="Pfam" id="PF00356">
    <property type="entry name" value="LacI"/>
    <property type="match status" value="1"/>
</dbReference>
<organism evidence="5 6">
    <name type="scientific">Niveispirillum lacus</name>
    <dbReference type="NCBI Taxonomy" id="1981099"/>
    <lineage>
        <taxon>Bacteria</taxon>
        <taxon>Pseudomonadati</taxon>
        <taxon>Pseudomonadota</taxon>
        <taxon>Alphaproteobacteria</taxon>
        <taxon>Rhodospirillales</taxon>
        <taxon>Azospirillaceae</taxon>
        <taxon>Niveispirillum</taxon>
    </lineage>
</organism>
<keyword evidence="2" id="KW-0238">DNA-binding</keyword>
<keyword evidence="3" id="KW-0804">Transcription</keyword>
<dbReference type="CDD" id="cd01545">
    <property type="entry name" value="PBP1_SalR"/>
    <property type="match status" value="1"/>
</dbReference>
<evidence type="ECO:0000259" key="4">
    <source>
        <dbReference type="PROSITE" id="PS50932"/>
    </source>
</evidence>
<dbReference type="CDD" id="cd01392">
    <property type="entry name" value="HTH_LacI"/>
    <property type="match status" value="1"/>
</dbReference>
<evidence type="ECO:0000313" key="5">
    <source>
        <dbReference type="EMBL" id="OYQ31515.1"/>
    </source>
</evidence>
<dbReference type="SUPFAM" id="SSF47413">
    <property type="entry name" value="lambda repressor-like DNA-binding domains"/>
    <property type="match status" value="1"/>
</dbReference>
<comment type="caution">
    <text evidence="5">The sequence shown here is derived from an EMBL/GenBank/DDBJ whole genome shotgun (WGS) entry which is preliminary data.</text>
</comment>
<dbReference type="InterPro" id="IPR010982">
    <property type="entry name" value="Lambda_DNA-bd_dom_sf"/>
</dbReference>
<reference evidence="5 6" key="1">
    <citation type="submission" date="2017-07" db="EMBL/GenBank/DDBJ databases">
        <title>Niveispirillum cyanobacteriorum sp. nov., isolated from cyanobacterial aggregates in a eutrophic lake.</title>
        <authorList>
            <person name="Cai H."/>
        </authorList>
    </citation>
    <scope>NUCLEOTIDE SEQUENCE [LARGE SCALE GENOMIC DNA]</scope>
    <source>
        <strain evidence="6">TH1-14</strain>
    </source>
</reference>
<protein>
    <submittedName>
        <fullName evidence="5">Transcriptional regulator</fullName>
    </submittedName>
</protein>